<reference evidence="7 8" key="1">
    <citation type="submission" date="2020-02" db="EMBL/GenBank/DDBJ databases">
        <title>Draft genome sequence of two Spirosoma agri KCTC 52727 and Spirosoma terrae KCTC 52035.</title>
        <authorList>
            <person name="Rojas J."/>
            <person name="Ambika Manirajan B."/>
            <person name="Suarez C."/>
            <person name="Ratering S."/>
            <person name="Schnell S."/>
        </authorList>
    </citation>
    <scope>NUCLEOTIDE SEQUENCE [LARGE SCALE GENOMIC DNA]</scope>
    <source>
        <strain evidence="7 8">KCTC 52035</strain>
    </source>
</reference>
<dbReference type="InterPro" id="IPR005196">
    <property type="entry name" value="Glyco_hydro_65_N"/>
</dbReference>
<evidence type="ECO:0000259" key="6">
    <source>
        <dbReference type="Pfam" id="PF03636"/>
    </source>
</evidence>
<dbReference type="PANTHER" id="PTHR11051">
    <property type="entry name" value="GLYCOSYL HYDROLASE-RELATED"/>
    <property type="match status" value="1"/>
</dbReference>
<feature type="binding site" evidence="3">
    <location>
        <begin position="357"/>
        <end position="358"/>
    </location>
    <ligand>
        <name>substrate</name>
    </ligand>
</feature>
<dbReference type="GO" id="GO:0030246">
    <property type="term" value="F:carbohydrate binding"/>
    <property type="evidence" value="ECO:0007669"/>
    <property type="project" value="InterPro"/>
</dbReference>
<keyword evidence="8" id="KW-1185">Reference proteome</keyword>
<dbReference type="AlphaFoldDB" id="A0A6L9L9C3"/>
<feature type="binding site" evidence="3">
    <location>
        <begin position="601"/>
        <end position="602"/>
    </location>
    <ligand>
        <name>substrate</name>
    </ligand>
</feature>
<evidence type="ECO:0000259" key="4">
    <source>
        <dbReference type="Pfam" id="PF03632"/>
    </source>
</evidence>
<keyword evidence="7" id="KW-0378">Hydrolase</keyword>
<feature type="domain" description="Glycoside hydrolase family 65 central catalytic" evidence="4">
    <location>
        <begin position="322"/>
        <end position="688"/>
    </location>
</feature>
<dbReference type="Pfam" id="PF03636">
    <property type="entry name" value="Glyco_hydro_65N"/>
    <property type="match status" value="1"/>
</dbReference>
<dbReference type="GO" id="GO:0005975">
    <property type="term" value="P:carbohydrate metabolic process"/>
    <property type="evidence" value="ECO:0007669"/>
    <property type="project" value="InterPro"/>
</dbReference>
<dbReference type="Gene3D" id="2.70.98.40">
    <property type="entry name" value="Glycoside hydrolase, family 65, N-terminal domain"/>
    <property type="match status" value="1"/>
</dbReference>
<dbReference type="NCBIfam" id="NF010380">
    <property type="entry name" value="PRK13807.1"/>
    <property type="match status" value="1"/>
</dbReference>
<dbReference type="SUPFAM" id="SSF48208">
    <property type="entry name" value="Six-hairpin glycosidases"/>
    <property type="match status" value="1"/>
</dbReference>
<dbReference type="PANTHER" id="PTHR11051:SF14">
    <property type="entry name" value="MALTOSE PHOSPHORYLASE"/>
    <property type="match status" value="1"/>
</dbReference>
<dbReference type="InterPro" id="IPR017045">
    <property type="entry name" value="Malt_Pase/Glycosyl_Hdrlase"/>
</dbReference>
<dbReference type="InterPro" id="IPR012341">
    <property type="entry name" value="6hp_glycosidase-like_sf"/>
</dbReference>
<accession>A0A6L9L9C3</accession>
<dbReference type="RefSeq" id="WP_163949073.1">
    <property type="nucleotide sequence ID" value="NZ_JAAFZH010000005.1"/>
</dbReference>
<evidence type="ECO:0000313" key="8">
    <source>
        <dbReference type="Proteomes" id="UP000474175"/>
    </source>
</evidence>
<evidence type="ECO:0000259" key="5">
    <source>
        <dbReference type="Pfam" id="PF03633"/>
    </source>
</evidence>
<feature type="active site" description="Proton donor" evidence="2">
    <location>
        <position position="488"/>
    </location>
</feature>
<evidence type="ECO:0000256" key="3">
    <source>
        <dbReference type="PIRSR" id="PIRSR036289-51"/>
    </source>
</evidence>
<gene>
    <name evidence="7" type="ORF">GK108_13855</name>
</gene>
<dbReference type="InterPro" id="IPR037018">
    <property type="entry name" value="GH65_N"/>
</dbReference>
<evidence type="ECO:0000313" key="7">
    <source>
        <dbReference type="EMBL" id="NDU95962.1"/>
    </source>
</evidence>
<protein>
    <submittedName>
        <fullName evidence="7">Glycoside hydrolase family 65 protein</fullName>
    </submittedName>
</protein>
<sequence>MKNYITQAPWSIVEEGFHRDFNEISESVMSLGNGRFGQRGNFEEKFTGKTLQGNYVAGVYYPDKTRVGWWKNGYPDYFAKVLNAANWIGIDIDVEYESLDLNQCDVREFRRELNMQEGYLERSFIATLKSGKELQVNAKRFCSIVDDEAGAIRYAFKPLNFDAKITITPYIDGSIRNRDANYDETFWDEVRKETGYGEAYIELRTRKTGFHVATGMCVEIEQDGVKIDYQSQPIKYEKYVANRMTLDCRQDQETVIYKYAVNLSSLNYDPDTIFKEARQSMQRVSRKGFDKMLFEQRQAWADKWKMNDIVIDGDVAAQQGIRFNIFQLNQTYTGEDERLNIGPKGFTGEKYGGSTYWDTEAYCLPFYLATADQKVARNLLIYRYKQLGKAIENGRKLGFRAGAALYPMVTMNGEECHNEWEITFEEIHRNGAIAYAIYDYIRYTGDEHYLVDYGLEVLIAISRFWSQRVNWSKEKSKYVMLGVTGPNEYENNVNNNWYTNYIAAWTLRYTIEAVAKVKSLNPDQYADLIDRIHFREEKEIEKATHIVENMYFPYDPERQVFLQQDGFLDKEIMPVSDIPKGQRPINQNWSWDRILRSCFIKQADVLQGLYFFEDEFDTETVRRNFDFYEPMTVHESSLSPCVHSIQASKLGLRDKAYEMYLRTARLDLDDYNNDTEDGCHITSMAGTWLAVVKGFGGLRIEKGEENHSQLVLNPYCPTHWQALAFKIRFQGALLQITTTQLDVVIENFSSHPVTLLLFGQSVTVNATSQEQVSISPAATV</sequence>
<organism evidence="7 8">
    <name type="scientific">Spirosoma terrae</name>
    <dbReference type="NCBI Taxonomy" id="1968276"/>
    <lineage>
        <taxon>Bacteria</taxon>
        <taxon>Pseudomonadati</taxon>
        <taxon>Bacteroidota</taxon>
        <taxon>Cytophagia</taxon>
        <taxon>Cytophagales</taxon>
        <taxon>Cytophagaceae</taxon>
        <taxon>Spirosoma</taxon>
    </lineage>
</organism>
<name>A0A6L9L9C3_9BACT</name>
<dbReference type="GO" id="GO:0004553">
    <property type="term" value="F:hydrolase activity, hydrolyzing O-glycosyl compounds"/>
    <property type="evidence" value="ECO:0007669"/>
    <property type="project" value="TreeGrafter"/>
</dbReference>
<feature type="domain" description="Glycoside hydrolase family 65 C-terminal" evidence="5">
    <location>
        <begin position="707"/>
        <end position="764"/>
    </location>
</feature>
<dbReference type="InterPro" id="IPR005194">
    <property type="entry name" value="Glyco_hydro_65_C"/>
</dbReference>
<dbReference type="Gene3D" id="1.50.10.10">
    <property type="match status" value="1"/>
</dbReference>
<dbReference type="EMBL" id="JAAFZH010000005">
    <property type="protein sequence ID" value="NDU95962.1"/>
    <property type="molecule type" value="Genomic_DNA"/>
</dbReference>
<comment type="caution">
    <text evidence="7">The sequence shown here is derived from an EMBL/GenBank/DDBJ whole genome shotgun (WGS) entry which is preliminary data.</text>
</comment>
<dbReference type="InterPro" id="IPR005195">
    <property type="entry name" value="Glyco_hydro_65_M"/>
</dbReference>
<dbReference type="InterPro" id="IPR011013">
    <property type="entry name" value="Gal_mutarotase_sf_dom"/>
</dbReference>
<dbReference type="Proteomes" id="UP000474175">
    <property type="component" value="Unassembled WGS sequence"/>
</dbReference>
<proteinExistence type="inferred from homology"/>
<evidence type="ECO:0000256" key="2">
    <source>
        <dbReference type="PIRSR" id="PIRSR036289-50"/>
    </source>
</evidence>
<dbReference type="PIRSF" id="PIRSF036289">
    <property type="entry name" value="Glycosyl_hydrolase_malt_phosph"/>
    <property type="match status" value="1"/>
</dbReference>
<dbReference type="SUPFAM" id="SSF74650">
    <property type="entry name" value="Galactose mutarotase-like"/>
    <property type="match status" value="1"/>
</dbReference>
<comment type="similarity">
    <text evidence="1">Belongs to the glycosyl hydrolase 65 family.</text>
</comment>
<feature type="domain" description="Glycoside hydrolase family 65 N-terminal" evidence="6">
    <location>
        <begin position="14"/>
        <end position="265"/>
    </location>
</feature>
<dbReference type="InterPro" id="IPR008928">
    <property type="entry name" value="6-hairpin_glycosidase_sf"/>
</dbReference>
<dbReference type="Gene3D" id="2.60.420.10">
    <property type="entry name" value="Maltose phosphorylase, domain 3"/>
    <property type="match status" value="1"/>
</dbReference>
<dbReference type="Pfam" id="PF03633">
    <property type="entry name" value="Glyco_hydro_65C"/>
    <property type="match status" value="1"/>
</dbReference>
<dbReference type="Pfam" id="PF03632">
    <property type="entry name" value="Glyco_hydro_65m"/>
    <property type="match status" value="1"/>
</dbReference>
<evidence type="ECO:0000256" key="1">
    <source>
        <dbReference type="ARBA" id="ARBA00006768"/>
    </source>
</evidence>
<dbReference type="GO" id="GO:0016757">
    <property type="term" value="F:glycosyltransferase activity"/>
    <property type="evidence" value="ECO:0007669"/>
    <property type="project" value="UniProtKB-ARBA"/>
</dbReference>